<dbReference type="GO" id="GO:0005615">
    <property type="term" value="C:extracellular space"/>
    <property type="evidence" value="ECO:0007669"/>
    <property type="project" value="TreeGrafter"/>
</dbReference>
<dbReference type="Pfam" id="PF07648">
    <property type="entry name" value="Kazal_2"/>
    <property type="match status" value="3"/>
</dbReference>
<dbReference type="SMART" id="SM00274">
    <property type="entry name" value="FOLN"/>
    <property type="match status" value="3"/>
</dbReference>
<evidence type="ECO:0000256" key="3">
    <source>
        <dbReference type="ARBA" id="ARBA00023157"/>
    </source>
</evidence>
<feature type="domain" description="Kazal-like" evidence="7">
    <location>
        <begin position="93"/>
        <end position="158"/>
    </location>
</feature>
<evidence type="ECO:0000256" key="2">
    <source>
        <dbReference type="ARBA" id="ARBA00022737"/>
    </source>
</evidence>
<evidence type="ECO:0000256" key="5">
    <source>
        <dbReference type="SAM" id="MobiDB-lite"/>
    </source>
</evidence>
<dbReference type="GO" id="GO:0005509">
    <property type="term" value="F:calcium ion binding"/>
    <property type="evidence" value="ECO:0007669"/>
    <property type="project" value="TreeGrafter"/>
</dbReference>
<feature type="chain" id="PRO_5042430796" description="Kazal-like domain-containing protein" evidence="6">
    <location>
        <begin position="21"/>
        <end position="382"/>
    </location>
</feature>
<dbReference type="PROSITE" id="PS51465">
    <property type="entry name" value="KAZAL_2"/>
    <property type="match status" value="3"/>
</dbReference>
<dbReference type="EnsemblMetazoa" id="G13358.14">
    <property type="protein sequence ID" value="G13358.14:cds"/>
    <property type="gene ID" value="G13358"/>
</dbReference>
<evidence type="ECO:0000259" key="7">
    <source>
        <dbReference type="PROSITE" id="PS51465"/>
    </source>
</evidence>
<accession>A0A8W8ICD1</accession>
<keyword evidence="4" id="KW-0325">Glycoprotein</keyword>
<dbReference type="EnsemblMetazoa" id="G13358.8">
    <property type="protein sequence ID" value="G13358.8:cds"/>
    <property type="gene ID" value="G13358"/>
</dbReference>
<name>A0A8W8ICD1_MAGGI</name>
<dbReference type="OMA" id="QRPACVC"/>
<evidence type="ECO:0000313" key="9">
    <source>
        <dbReference type="Proteomes" id="UP000005408"/>
    </source>
</evidence>
<evidence type="ECO:0000256" key="6">
    <source>
        <dbReference type="SAM" id="SignalP"/>
    </source>
</evidence>
<feature type="signal peptide" evidence="6">
    <location>
        <begin position="1"/>
        <end position="20"/>
    </location>
</feature>
<keyword evidence="1 6" id="KW-0732">Signal</keyword>
<dbReference type="EnsemblMetazoa" id="G13358.2">
    <property type="protein sequence ID" value="G13358.2:cds"/>
    <property type="gene ID" value="G13358"/>
</dbReference>
<organism evidence="8 9">
    <name type="scientific">Magallana gigas</name>
    <name type="common">Pacific oyster</name>
    <name type="synonym">Crassostrea gigas</name>
    <dbReference type="NCBI Taxonomy" id="29159"/>
    <lineage>
        <taxon>Eukaryota</taxon>
        <taxon>Metazoa</taxon>
        <taxon>Spiralia</taxon>
        <taxon>Lophotrochozoa</taxon>
        <taxon>Mollusca</taxon>
        <taxon>Bivalvia</taxon>
        <taxon>Autobranchia</taxon>
        <taxon>Pteriomorphia</taxon>
        <taxon>Ostreida</taxon>
        <taxon>Ostreoidea</taxon>
        <taxon>Ostreidae</taxon>
        <taxon>Magallana</taxon>
    </lineage>
</organism>
<dbReference type="Pfam" id="PF21333">
    <property type="entry name" value="FST_N"/>
    <property type="match status" value="1"/>
</dbReference>
<dbReference type="Proteomes" id="UP000005408">
    <property type="component" value="Unassembled WGS sequence"/>
</dbReference>
<protein>
    <recommendedName>
        <fullName evidence="7">Kazal-like domain-containing protein</fullName>
    </recommendedName>
</protein>
<dbReference type="Gene3D" id="3.30.60.30">
    <property type="match status" value="3"/>
</dbReference>
<proteinExistence type="predicted"/>
<dbReference type="GO" id="GO:0005518">
    <property type="term" value="F:collagen binding"/>
    <property type="evidence" value="ECO:0007669"/>
    <property type="project" value="TreeGrafter"/>
</dbReference>
<dbReference type="SUPFAM" id="SSF100895">
    <property type="entry name" value="Kazal-type serine protease inhibitors"/>
    <property type="match status" value="3"/>
</dbReference>
<dbReference type="SMART" id="SM00280">
    <property type="entry name" value="KAZAL"/>
    <property type="match status" value="3"/>
</dbReference>
<feature type="compositionally biased region" description="Basic residues" evidence="5">
    <location>
        <begin position="311"/>
        <end position="333"/>
    </location>
</feature>
<dbReference type="InterPro" id="IPR003645">
    <property type="entry name" value="Fol_N"/>
</dbReference>
<dbReference type="InterPro" id="IPR002350">
    <property type="entry name" value="Kazal_dom"/>
</dbReference>
<evidence type="ECO:0000256" key="1">
    <source>
        <dbReference type="ARBA" id="ARBA00022729"/>
    </source>
</evidence>
<feature type="domain" description="Kazal-like" evidence="7">
    <location>
        <begin position="259"/>
        <end position="309"/>
    </location>
</feature>
<feature type="region of interest" description="Disordered" evidence="5">
    <location>
        <begin position="307"/>
        <end position="333"/>
    </location>
</feature>
<dbReference type="PANTHER" id="PTHR13866:SF29">
    <property type="entry name" value="FOLLISTATIN"/>
    <property type="match status" value="1"/>
</dbReference>
<evidence type="ECO:0000313" key="8">
    <source>
        <dbReference type="EnsemblMetazoa" id="G13358.1:cds"/>
    </source>
</evidence>
<dbReference type="GO" id="GO:0050840">
    <property type="term" value="F:extracellular matrix binding"/>
    <property type="evidence" value="ECO:0007669"/>
    <property type="project" value="TreeGrafter"/>
</dbReference>
<dbReference type="OrthoDB" id="6614329at2759"/>
<feature type="domain" description="Kazal-like" evidence="7">
    <location>
        <begin position="182"/>
        <end position="232"/>
    </location>
</feature>
<evidence type="ECO:0000256" key="4">
    <source>
        <dbReference type="ARBA" id="ARBA00023180"/>
    </source>
</evidence>
<dbReference type="PANTHER" id="PTHR13866">
    <property type="entry name" value="SPARC OSTEONECTIN"/>
    <property type="match status" value="1"/>
</dbReference>
<dbReference type="EnsemblMetazoa" id="G13358.1">
    <property type="protein sequence ID" value="G13358.1:cds"/>
    <property type="gene ID" value="G13358"/>
</dbReference>
<keyword evidence="2" id="KW-0677">Repeat</keyword>
<dbReference type="Gene3D" id="3.90.290.10">
    <property type="entry name" value="TGF-beta binding (TB) domain"/>
    <property type="match status" value="1"/>
</dbReference>
<keyword evidence="9" id="KW-1185">Reference proteome</keyword>
<dbReference type="InterPro" id="IPR036058">
    <property type="entry name" value="Kazal_dom_sf"/>
</dbReference>
<dbReference type="InterPro" id="IPR036773">
    <property type="entry name" value="TB_dom_sf"/>
</dbReference>
<sequence length="382" mass="43129">MDISGLVVLGLLATAVGVQAGTCWLSKTKQNLCMGAFSLNVSKEECCRNPSPHVSWTPQTFTSTGDLFYWQELIGGAPDCELCHDTCDGVKCPQGKECRRRRGVPKCVCLINCTQRLRKSRKICGTDGKTYNNECQLRRRNCKRETSVSVAYRGVCRQSCKKVRCLDGKRCLEDQNGLPHCVHCQVHCQNSDDDRVLCGEDGVTYRNPCELRAAVCRRHKSIRIAYYGKCRANATCLDTQCSEGLSCLINPVNHQPLCAQCKTRTCSPLSRYKVCGTDGVDYKNYCILMRASCKMVLAIDTRHSGSCDRSMRRKQKHKKRRRRRKKTRGRKKTRYVDAVLRGSDGVRIKLRLKQVHSKADKGISLPLSLEHLFAQKHVKENG</sequence>
<dbReference type="CDD" id="cd00104">
    <property type="entry name" value="KAZAL_FS"/>
    <property type="match status" value="3"/>
</dbReference>
<reference evidence="8" key="1">
    <citation type="submission" date="2022-08" db="UniProtKB">
        <authorList>
            <consortium name="EnsemblMetazoa"/>
        </authorList>
    </citation>
    <scope>IDENTIFICATION</scope>
    <source>
        <strain evidence="8">05x7-T-G4-1.051#20</strain>
    </source>
</reference>
<keyword evidence="3" id="KW-1015">Disulfide bond</keyword>
<dbReference type="AlphaFoldDB" id="A0A8W8ICD1"/>